<dbReference type="EMBL" id="SDOZ01000002">
    <property type="protein sequence ID" value="RXZ61963.1"/>
    <property type="molecule type" value="Genomic_DNA"/>
</dbReference>
<evidence type="ECO:0000313" key="9">
    <source>
        <dbReference type="EMBL" id="RXZ61963.1"/>
    </source>
</evidence>
<keyword evidence="2 7" id="KW-0963">Cytoplasm</keyword>
<gene>
    <name evidence="7 9" type="primary">deoC</name>
    <name evidence="9" type="ORF">ESZ91_06125</name>
</gene>
<reference evidence="9 10" key="1">
    <citation type="journal article" date="2019" name="Gut">
        <title>Antibiotics-induced monodominance of a novel gut bacterial order.</title>
        <authorList>
            <person name="Hildebrand F."/>
            <person name="Moitinho-Silva L."/>
            <person name="Blasche S."/>
            <person name="Jahn M.T."/>
            <person name="Gossmann T.I."/>
            <person name="Heuerta-Cepas J."/>
            <person name="Hercog R."/>
            <person name="Luetge M."/>
            <person name="Bahram M."/>
            <person name="Pryszlak A."/>
            <person name="Alves R.J."/>
            <person name="Waszak S.M."/>
            <person name="Zhu A."/>
            <person name="Ye L."/>
            <person name="Costea P.I."/>
            <person name="Aalvink S."/>
            <person name="Belzer C."/>
            <person name="Forslund S.K."/>
            <person name="Sunagawa S."/>
            <person name="Hentschel U."/>
            <person name="Merten C."/>
            <person name="Patil K.R."/>
            <person name="Benes V."/>
            <person name="Bork P."/>
        </authorList>
    </citation>
    <scope>NUCLEOTIDE SEQUENCE [LARGE SCALE GENOMIC DNA]</scope>
    <source>
        <strain evidence="9 10">HDS1380</strain>
    </source>
</reference>
<dbReference type="GO" id="GO:0006018">
    <property type="term" value="P:2-deoxyribose 1-phosphate catabolic process"/>
    <property type="evidence" value="ECO:0007669"/>
    <property type="project" value="UniProtKB-UniRule"/>
</dbReference>
<proteinExistence type="inferred from homology"/>
<dbReference type="SMART" id="SM01133">
    <property type="entry name" value="DeoC"/>
    <property type="match status" value="1"/>
</dbReference>
<dbReference type="GO" id="GO:0005737">
    <property type="term" value="C:cytoplasm"/>
    <property type="evidence" value="ECO:0007669"/>
    <property type="project" value="UniProtKB-SubCell"/>
</dbReference>
<dbReference type="AlphaFoldDB" id="A0A4Q2KFB2"/>
<keyword evidence="10" id="KW-1185">Reference proteome</keyword>
<dbReference type="GO" id="GO:0004139">
    <property type="term" value="F:deoxyribose-phosphate aldolase activity"/>
    <property type="evidence" value="ECO:0007669"/>
    <property type="project" value="UniProtKB-UniRule"/>
</dbReference>
<evidence type="ECO:0000256" key="6">
    <source>
        <dbReference type="ARBA" id="ARBA00056337"/>
    </source>
</evidence>
<feature type="active site" description="Proton donor/acceptor" evidence="7">
    <location>
        <position position="139"/>
    </location>
</feature>
<dbReference type="Pfam" id="PF01791">
    <property type="entry name" value="DeoC"/>
    <property type="match status" value="1"/>
</dbReference>
<feature type="region of interest" description="Disordered" evidence="8">
    <location>
        <begin position="1"/>
        <end position="31"/>
    </location>
</feature>
<evidence type="ECO:0000256" key="8">
    <source>
        <dbReference type="SAM" id="MobiDB-lite"/>
    </source>
</evidence>
<dbReference type="EC" id="4.1.2.4" evidence="7"/>
<keyword evidence="4 7" id="KW-0704">Schiff base</keyword>
<comment type="subcellular location">
    <subcellularLocation>
        <location evidence="7">Cytoplasm</location>
    </subcellularLocation>
</comment>
<dbReference type="FunFam" id="3.20.20.70:FF:000044">
    <property type="entry name" value="Deoxyribose-phosphate aldolase"/>
    <property type="match status" value="1"/>
</dbReference>
<dbReference type="PANTHER" id="PTHR10889:SF1">
    <property type="entry name" value="DEOXYRIBOSE-PHOSPHATE ALDOLASE"/>
    <property type="match status" value="1"/>
</dbReference>
<comment type="function">
    <text evidence="6 7">Catalyzes a reversible aldol reaction between acetaldehyde and D-glyceraldehyde 3-phosphate to generate 2-deoxy-D-ribose 5-phosphate.</text>
</comment>
<protein>
    <recommendedName>
        <fullName evidence="7">Deoxyribose-phosphate aldolase</fullName>
        <shortName evidence="7">DERA</shortName>
        <ecNumber evidence="7">4.1.2.4</ecNumber>
    </recommendedName>
    <alternativeName>
        <fullName evidence="7">2-deoxy-D-ribose 5-phosphate aldolase</fullName>
    </alternativeName>
    <alternativeName>
        <fullName evidence="7">Phosphodeoxyriboaldolase</fullName>
        <shortName evidence="7">Deoxyriboaldolase</shortName>
    </alternativeName>
</protein>
<comment type="caution">
    <text evidence="9">The sequence shown here is derived from an EMBL/GenBank/DDBJ whole genome shotgun (WGS) entry which is preliminary data.</text>
</comment>
<accession>A0A4Q2KFB2</accession>
<evidence type="ECO:0000256" key="3">
    <source>
        <dbReference type="ARBA" id="ARBA00023239"/>
    </source>
</evidence>
<comment type="pathway">
    <text evidence="7">Carbohydrate degradation; 2-deoxy-D-ribose 1-phosphate degradation; D-glyceraldehyde 3-phosphate and acetaldehyde from 2-deoxy-alpha-D-ribose 1-phosphate: step 2/2.</text>
</comment>
<keyword evidence="3 7" id="KW-0456">Lyase</keyword>
<dbReference type="OrthoDB" id="9778711at2"/>
<dbReference type="SUPFAM" id="SSF51569">
    <property type="entry name" value="Aldolase"/>
    <property type="match status" value="1"/>
</dbReference>
<dbReference type="PANTHER" id="PTHR10889">
    <property type="entry name" value="DEOXYRIBOSE-PHOSPHATE ALDOLASE"/>
    <property type="match status" value="1"/>
</dbReference>
<dbReference type="Proteomes" id="UP000291269">
    <property type="component" value="Unassembled WGS sequence"/>
</dbReference>
<evidence type="ECO:0000256" key="5">
    <source>
        <dbReference type="ARBA" id="ARBA00048791"/>
    </source>
</evidence>
<dbReference type="GO" id="GO:0016052">
    <property type="term" value="P:carbohydrate catabolic process"/>
    <property type="evidence" value="ECO:0007669"/>
    <property type="project" value="TreeGrafter"/>
</dbReference>
<dbReference type="HAMAP" id="MF_00114">
    <property type="entry name" value="DeoC_type1"/>
    <property type="match status" value="1"/>
</dbReference>
<evidence type="ECO:0000256" key="4">
    <source>
        <dbReference type="ARBA" id="ARBA00023270"/>
    </source>
</evidence>
<dbReference type="InterPro" id="IPR028581">
    <property type="entry name" value="DeoC_typeI"/>
</dbReference>
<feature type="compositionally biased region" description="Basic and acidic residues" evidence="8">
    <location>
        <begin position="8"/>
        <end position="25"/>
    </location>
</feature>
<feature type="active site" description="Schiff-base intermediate with acetaldehyde" evidence="7">
    <location>
        <position position="201"/>
    </location>
</feature>
<name>A0A4Q2KFB2_9FIRM</name>
<evidence type="ECO:0000256" key="2">
    <source>
        <dbReference type="ARBA" id="ARBA00022490"/>
    </source>
</evidence>
<dbReference type="UniPathway" id="UPA00002">
    <property type="reaction ID" value="UER00468"/>
</dbReference>
<evidence type="ECO:0000256" key="1">
    <source>
        <dbReference type="ARBA" id="ARBA00010936"/>
    </source>
</evidence>
<dbReference type="InterPro" id="IPR002915">
    <property type="entry name" value="DeoC/FbaB/LacD_aldolase"/>
</dbReference>
<dbReference type="InterPro" id="IPR011343">
    <property type="entry name" value="DeoC"/>
</dbReference>
<evidence type="ECO:0000313" key="10">
    <source>
        <dbReference type="Proteomes" id="UP000291269"/>
    </source>
</evidence>
<dbReference type="CDD" id="cd00959">
    <property type="entry name" value="DeoC"/>
    <property type="match status" value="1"/>
</dbReference>
<organism evidence="9 10">
    <name type="scientific">Candidatus Borkfalkia ceftriaxoniphila</name>
    <dbReference type="NCBI Taxonomy" id="2508949"/>
    <lineage>
        <taxon>Bacteria</taxon>
        <taxon>Bacillati</taxon>
        <taxon>Bacillota</taxon>
        <taxon>Clostridia</taxon>
        <taxon>Christensenellales</taxon>
        <taxon>Christensenellaceae</taxon>
        <taxon>Candidatus Borkfalkia</taxon>
    </lineage>
</organism>
<dbReference type="RefSeq" id="WP_129225166.1">
    <property type="nucleotide sequence ID" value="NZ_SDOZ01000002.1"/>
</dbReference>
<feature type="active site" description="Proton donor/acceptor" evidence="7">
    <location>
        <position position="230"/>
    </location>
</feature>
<dbReference type="GO" id="GO:0009264">
    <property type="term" value="P:deoxyribonucleotide catabolic process"/>
    <property type="evidence" value="ECO:0007669"/>
    <property type="project" value="UniProtKB-UniRule"/>
</dbReference>
<comment type="catalytic activity">
    <reaction evidence="5 7">
        <text>2-deoxy-D-ribose 5-phosphate = D-glyceraldehyde 3-phosphate + acetaldehyde</text>
        <dbReference type="Rhea" id="RHEA:12821"/>
        <dbReference type="ChEBI" id="CHEBI:15343"/>
        <dbReference type="ChEBI" id="CHEBI:59776"/>
        <dbReference type="ChEBI" id="CHEBI:62877"/>
        <dbReference type="EC" id="4.1.2.4"/>
    </reaction>
</comment>
<dbReference type="InterPro" id="IPR013785">
    <property type="entry name" value="Aldolase_TIM"/>
</dbReference>
<comment type="similarity">
    <text evidence="1 7">Belongs to the DeoC/FbaB aldolase family. DeoC type 1 subfamily.</text>
</comment>
<evidence type="ECO:0000256" key="7">
    <source>
        <dbReference type="HAMAP-Rule" id="MF_00114"/>
    </source>
</evidence>
<sequence>MFSFKKKAKEEKAAPKAEPVSEIKETPSGIPENELEEFEEFKRQKKLLEIRRLLKKIDHTLLKQTATKADLKKLCDEAMEYGFYSVCVQPVHVREVCAYLGDSPVDVACVVGFPMGENLTETKAFETKKAIADGADEVDMVACISAVKNGNWAYVKKDIKKVVAAAKGRPVKVILETSLLTRDELVKGCQCAKDAGASFVKTSTGFFGGGATAEDVRLMKEAVKGACFVKASGGIKNGEQFKSMLDAGADRVGTSSGVEIAKDLNGK</sequence>
<dbReference type="NCBIfam" id="TIGR00126">
    <property type="entry name" value="deoC"/>
    <property type="match status" value="1"/>
</dbReference>
<dbReference type="Gene3D" id="3.20.20.70">
    <property type="entry name" value="Aldolase class I"/>
    <property type="match status" value="1"/>
</dbReference>